<dbReference type="SMART" id="SM00014">
    <property type="entry name" value="acidPPc"/>
    <property type="match status" value="1"/>
</dbReference>
<dbReference type="EMBL" id="JARQAJ010000003">
    <property type="protein sequence ID" value="MDT2759452.1"/>
    <property type="molecule type" value="Genomic_DNA"/>
</dbReference>
<dbReference type="Proteomes" id="UP001181046">
    <property type="component" value="Unassembled WGS sequence"/>
</dbReference>
<keyword evidence="1" id="KW-0472">Membrane</keyword>
<dbReference type="PANTHER" id="PTHR14969">
    <property type="entry name" value="SPHINGOSINE-1-PHOSPHATE PHOSPHOHYDROLASE"/>
    <property type="match status" value="1"/>
</dbReference>
<dbReference type="InterPro" id="IPR036938">
    <property type="entry name" value="PAP2/HPO_sf"/>
</dbReference>
<gene>
    <name evidence="3" type="ORF">P7H27_06705</name>
</gene>
<keyword evidence="1" id="KW-0812">Transmembrane</keyword>
<dbReference type="Gene3D" id="1.20.144.10">
    <property type="entry name" value="Phosphatidic acid phosphatase type 2/haloperoxidase"/>
    <property type="match status" value="1"/>
</dbReference>
<keyword evidence="1" id="KW-1133">Transmembrane helix</keyword>
<name>A0ABU3F9U8_9ENTE</name>
<feature type="transmembrane region" description="Helical" evidence="1">
    <location>
        <begin position="166"/>
        <end position="186"/>
    </location>
</feature>
<reference evidence="3" key="1">
    <citation type="submission" date="2023-03" db="EMBL/GenBank/DDBJ databases">
        <authorList>
            <person name="Shen W."/>
            <person name="Cai J."/>
        </authorList>
    </citation>
    <scope>NUCLEOTIDE SEQUENCE</scope>
    <source>
        <strain evidence="3">P66-3</strain>
    </source>
</reference>
<feature type="transmembrane region" description="Helical" evidence="1">
    <location>
        <begin position="12"/>
        <end position="30"/>
    </location>
</feature>
<evidence type="ECO:0000259" key="2">
    <source>
        <dbReference type="SMART" id="SM00014"/>
    </source>
</evidence>
<evidence type="ECO:0000313" key="4">
    <source>
        <dbReference type="Proteomes" id="UP001181046"/>
    </source>
</evidence>
<dbReference type="RefSeq" id="WP_311829876.1">
    <property type="nucleotide sequence ID" value="NZ_JARQAJ010000003.1"/>
</dbReference>
<sequence length="229" mass="25919">MNLIHFKKKDIYSALFCLLIFTITASLIWLQNKTILTIDSFLTHQIQHIFGHPQMTYHGNFFNDLMTFFATYGDATPLVLLSFILSIPLFISGYRFLVIWFLGVVATGGIVGVIMKLFFQRERPLGHLLEDDGGSFPSGHAVGSTLVCLALLVVIIPLLKQPALNFIVKSLIWVSWISILVSRLYFSAHHFSDLIGGVSLAAFWFFSAVVVYSLTADWFKKYLFKKSKI</sequence>
<protein>
    <submittedName>
        <fullName evidence="3">Phosphatase PAP2 family protein</fullName>
    </submittedName>
</protein>
<dbReference type="CDD" id="cd03392">
    <property type="entry name" value="PAP2_like_2"/>
    <property type="match status" value="1"/>
</dbReference>
<dbReference type="SUPFAM" id="SSF48317">
    <property type="entry name" value="Acid phosphatase/Vanadium-dependent haloperoxidase"/>
    <property type="match status" value="1"/>
</dbReference>
<feature type="transmembrane region" description="Helical" evidence="1">
    <location>
        <begin position="139"/>
        <end position="159"/>
    </location>
</feature>
<comment type="caution">
    <text evidence="3">The sequence shown here is derived from an EMBL/GenBank/DDBJ whole genome shotgun (WGS) entry which is preliminary data.</text>
</comment>
<evidence type="ECO:0000313" key="3">
    <source>
        <dbReference type="EMBL" id="MDT2759452.1"/>
    </source>
</evidence>
<dbReference type="Pfam" id="PF01569">
    <property type="entry name" value="PAP2"/>
    <property type="match status" value="1"/>
</dbReference>
<proteinExistence type="predicted"/>
<accession>A0ABU3F9U8</accession>
<dbReference type="InterPro" id="IPR000326">
    <property type="entry name" value="PAP2/HPO"/>
</dbReference>
<keyword evidence="4" id="KW-1185">Reference proteome</keyword>
<feature type="transmembrane region" description="Helical" evidence="1">
    <location>
        <begin position="97"/>
        <end position="119"/>
    </location>
</feature>
<feature type="transmembrane region" description="Helical" evidence="1">
    <location>
        <begin position="198"/>
        <end position="219"/>
    </location>
</feature>
<organism evidence="3 4">
    <name type="scientific">Enterococcus xiangfangensis</name>
    <dbReference type="NCBI Taxonomy" id="1296537"/>
    <lineage>
        <taxon>Bacteria</taxon>
        <taxon>Bacillati</taxon>
        <taxon>Bacillota</taxon>
        <taxon>Bacilli</taxon>
        <taxon>Lactobacillales</taxon>
        <taxon>Enterococcaceae</taxon>
        <taxon>Enterococcus</taxon>
    </lineage>
</organism>
<feature type="transmembrane region" description="Helical" evidence="1">
    <location>
        <begin position="65"/>
        <end position="85"/>
    </location>
</feature>
<dbReference type="PANTHER" id="PTHR14969:SF13">
    <property type="entry name" value="AT30094P"/>
    <property type="match status" value="1"/>
</dbReference>
<feature type="domain" description="Phosphatidic acid phosphatase type 2/haloperoxidase" evidence="2">
    <location>
        <begin position="96"/>
        <end position="209"/>
    </location>
</feature>
<evidence type="ECO:0000256" key="1">
    <source>
        <dbReference type="SAM" id="Phobius"/>
    </source>
</evidence>